<evidence type="ECO:0000256" key="13">
    <source>
        <dbReference type="PROSITE-ProRule" id="PRU00169"/>
    </source>
</evidence>
<keyword evidence="18" id="KW-1185">Reference proteome</keyword>
<keyword evidence="7" id="KW-0902">Two-component regulatory system</keyword>
<dbReference type="InterPro" id="IPR011006">
    <property type="entry name" value="CheY-like_superfamily"/>
</dbReference>
<keyword evidence="4" id="KW-0963">Cytoplasm</keyword>
<evidence type="ECO:0000256" key="12">
    <source>
        <dbReference type="ARBA" id="ARBA00024735"/>
    </source>
</evidence>
<evidence type="ECO:0000256" key="2">
    <source>
        <dbReference type="ARBA" id="ARBA00013332"/>
    </source>
</evidence>
<comment type="subcellular location">
    <subcellularLocation>
        <location evidence="1">Cytoplasm</location>
    </subcellularLocation>
</comment>
<dbReference type="Gene3D" id="3.40.50.2300">
    <property type="match status" value="1"/>
</dbReference>
<gene>
    <name evidence="17" type="primary">phoB</name>
    <name evidence="17" type="ORF">MOC_2766</name>
</gene>
<evidence type="ECO:0000256" key="7">
    <source>
        <dbReference type="ARBA" id="ARBA00023012"/>
    </source>
</evidence>
<dbReference type="SMART" id="SM00862">
    <property type="entry name" value="Trans_reg_C"/>
    <property type="match status" value="1"/>
</dbReference>
<dbReference type="PANTHER" id="PTHR48111:SF40">
    <property type="entry name" value="PHOSPHATE REGULON TRANSCRIPTIONAL REGULATORY PROTEIN PHOB"/>
    <property type="match status" value="1"/>
</dbReference>
<keyword evidence="9 14" id="KW-0238">DNA-binding</keyword>
<dbReference type="Gene3D" id="1.10.10.10">
    <property type="entry name" value="Winged helix-like DNA-binding domain superfamily/Winged helix DNA-binding domain"/>
    <property type="match status" value="1"/>
</dbReference>
<evidence type="ECO:0000256" key="4">
    <source>
        <dbReference type="ARBA" id="ARBA00022490"/>
    </source>
</evidence>
<dbReference type="PROSITE" id="PS51755">
    <property type="entry name" value="OMPR_PHOB"/>
    <property type="match status" value="1"/>
</dbReference>
<dbReference type="EMBL" id="CP003811">
    <property type="protein sequence ID" value="AIQ90521.1"/>
    <property type="molecule type" value="Genomic_DNA"/>
</dbReference>
<keyword evidence="5 13" id="KW-0597">Phosphoprotein</keyword>
<dbReference type="InterPro" id="IPR011879">
    <property type="entry name" value="Sig_transdc_resp-reg_PhoB"/>
</dbReference>
<evidence type="ECO:0000313" key="17">
    <source>
        <dbReference type="EMBL" id="AIQ90521.1"/>
    </source>
</evidence>
<dbReference type="GO" id="GO:0000976">
    <property type="term" value="F:transcription cis-regulatory region binding"/>
    <property type="evidence" value="ECO:0007669"/>
    <property type="project" value="TreeGrafter"/>
</dbReference>
<dbReference type="HOGENOM" id="CLU_000445_30_4_5"/>
<feature type="DNA-binding region" description="OmpR/PhoB-type" evidence="14">
    <location>
        <begin position="167"/>
        <end position="265"/>
    </location>
</feature>
<dbReference type="AlphaFoldDB" id="A0A089NRG4"/>
<dbReference type="Proteomes" id="UP000029492">
    <property type="component" value="Chromosome"/>
</dbReference>
<evidence type="ECO:0000256" key="11">
    <source>
        <dbReference type="ARBA" id="ARBA00023163"/>
    </source>
</evidence>
<dbReference type="InterPro" id="IPR001867">
    <property type="entry name" value="OmpR/PhoB-type_DNA-bd"/>
</dbReference>
<keyword evidence="6" id="KW-0592">Phosphate transport</keyword>
<dbReference type="InterPro" id="IPR016032">
    <property type="entry name" value="Sig_transdc_resp-reg_C-effctor"/>
</dbReference>
<sequence length="271" mass="30523">MRVEAERRLLHPPPARRLKGASARLQAVWRRFVNGSSNVSMQVLIVEDEEALTTLLRYNLEAEGFLVDSAARGDDAELLLAERIPDLVLLDWMLPGLSGIELCRRIRARRETERLPVIMLTARGEEGDRIRGLGTGADDYIVKPFSVPELLARIRALLRRAKPAHVSDRLAAGDLELDRTGHRVRRGGEELHLGPTEFRLLEFLMLAPGRVFSREQLLDGVWGHDVYIDERTVDVHVGRLRKALNGPRQADPIRTVRGSGYAFDETFSLDA</sequence>
<dbReference type="GO" id="GO:0000156">
    <property type="term" value="F:phosphorelay response regulator activity"/>
    <property type="evidence" value="ECO:0007669"/>
    <property type="project" value="InterPro"/>
</dbReference>
<keyword evidence="8" id="KW-0805">Transcription regulation</keyword>
<evidence type="ECO:0000256" key="1">
    <source>
        <dbReference type="ARBA" id="ARBA00004496"/>
    </source>
</evidence>
<evidence type="ECO:0000256" key="8">
    <source>
        <dbReference type="ARBA" id="ARBA00023015"/>
    </source>
</evidence>
<accession>A0A089NRG4</accession>
<dbReference type="InterPro" id="IPR036388">
    <property type="entry name" value="WH-like_DNA-bd_sf"/>
</dbReference>
<keyword evidence="11" id="KW-0804">Transcription</keyword>
<feature type="modified residue" description="4-aspartylphosphate" evidence="13">
    <location>
        <position position="91"/>
    </location>
</feature>
<feature type="domain" description="Response regulatory" evidence="15">
    <location>
        <begin position="42"/>
        <end position="158"/>
    </location>
</feature>
<proteinExistence type="predicted"/>
<dbReference type="FunFam" id="1.10.10.10:FF:000018">
    <property type="entry name" value="DNA-binding response regulator ResD"/>
    <property type="match status" value="1"/>
</dbReference>
<reference evidence="17 18" key="1">
    <citation type="journal article" date="2014" name="PLoS ONE">
        <title>Genome Information of Methylobacterium oryzae, a Plant-Probiotic Methylotroph in the Phyllosphere.</title>
        <authorList>
            <person name="Kwak M.J."/>
            <person name="Jeong H."/>
            <person name="Madhaiyan M."/>
            <person name="Lee Y."/>
            <person name="Sa T.M."/>
            <person name="Oh T.K."/>
            <person name="Kim J.F."/>
        </authorList>
    </citation>
    <scope>NUCLEOTIDE SEQUENCE [LARGE SCALE GENOMIC DNA]</scope>
    <source>
        <strain evidence="17 18">CBMB20</strain>
    </source>
</reference>
<evidence type="ECO:0000256" key="10">
    <source>
        <dbReference type="ARBA" id="ARBA00023159"/>
    </source>
</evidence>
<dbReference type="GO" id="GO:0006355">
    <property type="term" value="P:regulation of DNA-templated transcription"/>
    <property type="evidence" value="ECO:0007669"/>
    <property type="project" value="InterPro"/>
</dbReference>
<dbReference type="eggNOG" id="COG0745">
    <property type="taxonomic scope" value="Bacteria"/>
</dbReference>
<dbReference type="PANTHER" id="PTHR48111">
    <property type="entry name" value="REGULATOR OF RPOS"/>
    <property type="match status" value="1"/>
</dbReference>
<organism evidence="17 18">
    <name type="scientific">Methylobacterium oryzae CBMB20</name>
    <dbReference type="NCBI Taxonomy" id="693986"/>
    <lineage>
        <taxon>Bacteria</taxon>
        <taxon>Pseudomonadati</taxon>
        <taxon>Pseudomonadota</taxon>
        <taxon>Alphaproteobacteria</taxon>
        <taxon>Hyphomicrobiales</taxon>
        <taxon>Methylobacteriaceae</taxon>
        <taxon>Methylobacterium</taxon>
    </lineage>
</organism>
<dbReference type="KEGG" id="mor:MOC_2766"/>
<dbReference type="Gene3D" id="6.10.250.690">
    <property type="match status" value="1"/>
</dbReference>
<dbReference type="SUPFAM" id="SSF46894">
    <property type="entry name" value="C-terminal effector domain of the bipartite response regulators"/>
    <property type="match status" value="1"/>
</dbReference>
<feature type="domain" description="OmpR/PhoB-type" evidence="16">
    <location>
        <begin position="167"/>
        <end position="265"/>
    </location>
</feature>
<evidence type="ECO:0000256" key="9">
    <source>
        <dbReference type="ARBA" id="ARBA00023125"/>
    </source>
</evidence>
<dbReference type="SMART" id="SM00448">
    <property type="entry name" value="REC"/>
    <property type="match status" value="1"/>
</dbReference>
<name>A0A089NRG4_9HYPH</name>
<evidence type="ECO:0000313" key="18">
    <source>
        <dbReference type="Proteomes" id="UP000029492"/>
    </source>
</evidence>
<evidence type="ECO:0000256" key="3">
    <source>
        <dbReference type="ARBA" id="ARBA00022448"/>
    </source>
</evidence>
<dbReference type="PROSITE" id="PS50110">
    <property type="entry name" value="RESPONSE_REGULATORY"/>
    <property type="match status" value="1"/>
</dbReference>
<dbReference type="FunFam" id="3.40.50.2300:FF:000001">
    <property type="entry name" value="DNA-binding response regulator PhoB"/>
    <property type="match status" value="1"/>
</dbReference>
<dbReference type="Pfam" id="PF00072">
    <property type="entry name" value="Response_reg"/>
    <property type="match status" value="1"/>
</dbReference>
<evidence type="ECO:0000256" key="6">
    <source>
        <dbReference type="ARBA" id="ARBA00022592"/>
    </source>
</evidence>
<keyword evidence="3" id="KW-0813">Transport</keyword>
<dbReference type="SUPFAM" id="SSF52172">
    <property type="entry name" value="CheY-like"/>
    <property type="match status" value="1"/>
</dbReference>
<dbReference type="STRING" id="693986.MOC_2766"/>
<evidence type="ECO:0000259" key="15">
    <source>
        <dbReference type="PROSITE" id="PS50110"/>
    </source>
</evidence>
<dbReference type="GO" id="GO:0006817">
    <property type="term" value="P:phosphate ion transport"/>
    <property type="evidence" value="ECO:0007669"/>
    <property type="project" value="UniProtKB-KW"/>
</dbReference>
<evidence type="ECO:0000259" key="16">
    <source>
        <dbReference type="PROSITE" id="PS51755"/>
    </source>
</evidence>
<dbReference type="GO" id="GO:0032993">
    <property type="term" value="C:protein-DNA complex"/>
    <property type="evidence" value="ECO:0007669"/>
    <property type="project" value="TreeGrafter"/>
</dbReference>
<dbReference type="NCBIfam" id="TIGR02154">
    <property type="entry name" value="PhoB"/>
    <property type="match status" value="1"/>
</dbReference>
<dbReference type="GO" id="GO:0005829">
    <property type="term" value="C:cytosol"/>
    <property type="evidence" value="ECO:0007669"/>
    <property type="project" value="TreeGrafter"/>
</dbReference>
<evidence type="ECO:0000256" key="14">
    <source>
        <dbReference type="PROSITE-ProRule" id="PRU01091"/>
    </source>
</evidence>
<dbReference type="CDD" id="cd00383">
    <property type="entry name" value="trans_reg_C"/>
    <property type="match status" value="1"/>
</dbReference>
<dbReference type="InterPro" id="IPR001789">
    <property type="entry name" value="Sig_transdc_resp-reg_receiver"/>
</dbReference>
<protein>
    <recommendedName>
        <fullName evidence="2">Phosphate regulon transcriptional regulatory protein PhoB</fullName>
    </recommendedName>
</protein>
<comment type="function">
    <text evidence="12">This protein is a positive regulator for the phosphate regulon. Transcription of this operon is positively regulated by PhoB and PhoR when phosphate is limited.</text>
</comment>
<dbReference type="InterPro" id="IPR039420">
    <property type="entry name" value="WalR-like"/>
</dbReference>
<evidence type="ECO:0000256" key="5">
    <source>
        <dbReference type="ARBA" id="ARBA00022553"/>
    </source>
</evidence>
<dbReference type="Pfam" id="PF00486">
    <property type="entry name" value="Trans_reg_C"/>
    <property type="match status" value="1"/>
</dbReference>
<keyword evidence="10" id="KW-0010">Activator</keyword>